<dbReference type="InterPro" id="IPR024653">
    <property type="entry name" value="Peptidase_M10/M27/M57"/>
</dbReference>
<dbReference type="InterPro" id="IPR024079">
    <property type="entry name" value="MetalloPept_cat_dom_sf"/>
</dbReference>
<comment type="caution">
    <text evidence="1">The sequence shown here is derived from an EMBL/GenBank/DDBJ whole genome shotgun (WGS) entry which is preliminary data.</text>
</comment>
<protein>
    <recommendedName>
        <fullName evidence="3">Dual-action HEIGH metallo-peptidase</fullName>
    </recommendedName>
</protein>
<dbReference type="Gene3D" id="3.40.390.10">
    <property type="entry name" value="Collagenase (Catalytic Domain)"/>
    <property type="match status" value="1"/>
</dbReference>
<dbReference type="Pfam" id="PF12388">
    <property type="entry name" value="Peptidase_M57"/>
    <property type="match status" value="1"/>
</dbReference>
<proteinExistence type="predicted"/>
<dbReference type="SUPFAM" id="SSF55486">
    <property type="entry name" value="Metalloproteases ('zincins'), catalytic domain"/>
    <property type="match status" value="1"/>
</dbReference>
<dbReference type="RefSeq" id="WP_353546679.1">
    <property type="nucleotide sequence ID" value="NZ_JAGKSB010000005.1"/>
</dbReference>
<evidence type="ECO:0000313" key="2">
    <source>
        <dbReference type="Proteomes" id="UP000679691"/>
    </source>
</evidence>
<evidence type="ECO:0000313" key="1">
    <source>
        <dbReference type="EMBL" id="MBP3943194.1"/>
    </source>
</evidence>
<keyword evidence="2" id="KW-1185">Reference proteome</keyword>
<dbReference type="EMBL" id="JAGKSB010000005">
    <property type="protein sequence ID" value="MBP3943194.1"/>
    <property type="molecule type" value="Genomic_DNA"/>
</dbReference>
<organism evidence="1 2">
    <name type="scientific">Rhinopithecimicrobium faecis</name>
    <dbReference type="NCBI Taxonomy" id="2820698"/>
    <lineage>
        <taxon>Bacteria</taxon>
        <taxon>Pseudomonadati</taxon>
        <taxon>Bacteroidota</taxon>
        <taxon>Sphingobacteriia</taxon>
        <taxon>Sphingobacteriales</taxon>
        <taxon>Sphingobacteriaceae</taxon>
        <taxon>Rhinopithecimicrobium</taxon>
    </lineage>
</organism>
<reference evidence="1" key="1">
    <citation type="submission" date="2021-03" db="EMBL/GenBank/DDBJ databases">
        <authorList>
            <person name="Lu T."/>
            <person name="Wang Q."/>
            <person name="Han X."/>
        </authorList>
    </citation>
    <scope>NUCLEOTIDE SEQUENCE</scope>
    <source>
        <strain evidence="1">WQ 2009</strain>
    </source>
</reference>
<dbReference type="Proteomes" id="UP000679691">
    <property type="component" value="Unassembled WGS sequence"/>
</dbReference>
<dbReference type="GO" id="GO:0008237">
    <property type="term" value="F:metallopeptidase activity"/>
    <property type="evidence" value="ECO:0007669"/>
    <property type="project" value="InterPro"/>
</dbReference>
<name>A0A8T4H8T2_9SPHI</name>
<gene>
    <name evidence="1" type="ORF">J5U18_06410</name>
</gene>
<accession>A0A8T4H8T2</accession>
<evidence type="ECO:0008006" key="3">
    <source>
        <dbReference type="Google" id="ProtNLM"/>
    </source>
</evidence>
<dbReference type="AlphaFoldDB" id="A0A8T4H8T2"/>
<sequence length="294" mass="33574">MRKFVYLAIPFFLFSCQKDQEKTHTVESSSAIVKDLQQLGFNTEEGFHPFEDGYIVEYDIFLRPADIARLMQHKDDQQITIIPTVTKLNAGTNNGAKSNEDGKRNINHYRTREIVQVPSGNQPRVINLYAAPILGQKINSALGEAAERFNALKINLEFKQVFNPNEADIALRNTRNVKFLMSAGFPFNNNPYHEILVNTDYYHDQATRKDFVSTILHEIGHCIGFRHTDFMNRKFSCPRETKDLNEGPDIIGAEHIPGTPKGPEQNSWMLACSSTTDRPFSYFDIVALRQVYPL</sequence>
<dbReference type="PROSITE" id="PS51257">
    <property type="entry name" value="PROKAR_LIPOPROTEIN"/>
    <property type="match status" value="1"/>
</dbReference>